<dbReference type="EMBL" id="HACG01007903">
    <property type="protein sequence ID" value="CEK54768.1"/>
    <property type="molecule type" value="Transcribed_RNA"/>
</dbReference>
<sequence>TQDKEKALKKLTKVHHADDYAQFELEHSLLVSKKCSKMVNSNYMNSLELPEIQREKELRMISPNLPRRIR</sequence>
<feature type="non-terminal residue" evidence="1">
    <location>
        <position position="70"/>
    </location>
</feature>
<evidence type="ECO:0000313" key="1">
    <source>
        <dbReference type="EMBL" id="CEK54768.1"/>
    </source>
</evidence>
<organism evidence="1">
    <name type="scientific">Arion vulgaris</name>
    <dbReference type="NCBI Taxonomy" id="1028688"/>
    <lineage>
        <taxon>Eukaryota</taxon>
        <taxon>Metazoa</taxon>
        <taxon>Spiralia</taxon>
        <taxon>Lophotrochozoa</taxon>
        <taxon>Mollusca</taxon>
        <taxon>Gastropoda</taxon>
        <taxon>Heterobranchia</taxon>
        <taxon>Euthyneura</taxon>
        <taxon>Panpulmonata</taxon>
        <taxon>Eupulmonata</taxon>
        <taxon>Stylommatophora</taxon>
        <taxon>Helicina</taxon>
        <taxon>Arionoidea</taxon>
        <taxon>Arionidae</taxon>
        <taxon>Arion</taxon>
    </lineage>
</organism>
<accession>A0A0B6YEW4</accession>
<dbReference type="AlphaFoldDB" id="A0A0B6YEW4"/>
<name>A0A0B6YEW4_9EUPU</name>
<protein>
    <submittedName>
        <fullName evidence="1">Uncharacterized protein</fullName>
    </submittedName>
</protein>
<reference evidence="1" key="1">
    <citation type="submission" date="2014-12" db="EMBL/GenBank/DDBJ databases">
        <title>Insight into the proteome of Arion vulgaris.</title>
        <authorList>
            <person name="Aradska J."/>
            <person name="Bulat T."/>
            <person name="Smidak R."/>
            <person name="Sarate P."/>
            <person name="Gangsoo J."/>
            <person name="Sialana F."/>
            <person name="Bilban M."/>
            <person name="Lubec G."/>
        </authorList>
    </citation>
    <scope>NUCLEOTIDE SEQUENCE</scope>
    <source>
        <tissue evidence="1">Skin</tissue>
    </source>
</reference>
<proteinExistence type="predicted"/>
<feature type="non-terminal residue" evidence="1">
    <location>
        <position position="1"/>
    </location>
</feature>
<gene>
    <name evidence="1" type="primary">ORF23606</name>
</gene>